<evidence type="ECO:0000313" key="2">
    <source>
        <dbReference type="EMBL" id="PYC83799.1"/>
    </source>
</evidence>
<gene>
    <name evidence="2" type="ORF">C7C46_08635</name>
</gene>
<reference evidence="2 3" key="1">
    <citation type="submission" date="2018-03" db="EMBL/GenBank/DDBJ databases">
        <title>Bioinformatic expansion and discovery of thiopeptide antibiotics.</title>
        <authorList>
            <person name="Schwalen C.J."/>
            <person name="Hudson G.A."/>
            <person name="Mitchell D.A."/>
        </authorList>
    </citation>
    <scope>NUCLEOTIDE SEQUENCE [LARGE SCALE GENOMIC DNA]</scope>
    <source>
        <strain evidence="2 3">ATCC 21389</strain>
    </source>
</reference>
<proteinExistence type="predicted"/>
<organism evidence="2 3">
    <name type="scientific">Streptomyces tateyamensis</name>
    <dbReference type="NCBI Taxonomy" id="565073"/>
    <lineage>
        <taxon>Bacteria</taxon>
        <taxon>Bacillati</taxon>
        <taxon>Actinomycetota</taxon>
        <taxon>Actinomycetes</taxon>
        <taxon>Kitasatosporales</taxon>
        <taxon>Streptomycetaceae</taxon>
        <taxon>Streptomyces</taxon>
    </lineage>
</organism>
<dbReference type="AlphaFoldDB" id="A0A2V4NFB7"/>
<sequence length="71" mass="7416">MTQPSTVHSTAAIPRQRATQAGAAGGGEDHGHPAAEPQPTGWAALRRNLAILRGLVSMRSVPARPQRGPED</sequence>
<feature type="region of interest" description="Disordered" evidence="1">
    <location>
        <begin position="1"/>
        <end position="39"/>
    </location>
</feature>
<evidence type="ECO:0000256" key="1">
    <source>
        <dbReference type="SAM" id="MobiDB-lite"/>
    </source>
</evidence>
<protein>
    <submittedName>
        <fullName evidence="2">Uncharacterized protein</fullName>
    </submittedName>
</protein>
<dbReference type="RefSeq" id="WP_110667418.1">
    <property type="nucleotide sequence ID" value="NZ_PYBW01000027.1"/>
</dbReference>
<comment type="caution">
    <text evidence="2">The sequence shown here is derived from an EMBL/GenBank/DDBJ whole genome shotgun (WGS) entry which is preliminary data.</text>
</comment>
<dbReference type="EMBL" id="PYBW01000027">
    <property type="protein sequence ID" value="PYC83799.1"/>
    <property type="molecule type" value="Genomic_DNA"/>
</dbReference>
<dbReference type="OrthoDB" id="3872660at2"/>
<accession>A0A2V4NFB7</accession>
<dbReference type="Proteomes" id="UP000248039">
    <property type="component" value="Unassembled WGS sequence"/>
</dbReference>
<keyword evidence="3" id="KW-1185">Reference proteome</keyword>
<evidence type="ECO:0000313" key="3">
    <source>
        <dbReference type="Proteomes" id="UP000248039"/>
    </source>
</evidence>
<name>A0A2V4NFB7_9ACTN</name>